<dbReference type="PROSITE" id="PS00134">
    <property type="entry name" value="TRYPSIN_HIS"/>
    <property type="match status" value="1"/>
</dbReference>
<dbReference type="Gene3D" id="2.40.10.10">
    <property type="entry name" value="Trypsin-like serine proteases"/>
    <property type="match status" value="2"/>
</dbReference>
<feature type="domain" description="Peptidase S1" evidence="6">
    <location>
        <begin position="109"/>
        <end position="361"/>
    </location>
</feature>
<dbReference type="GO" id="GO:0006508">
    <property type="term" value="P:proteolysis"/>
    <property type="evidence" value="ECO:0007669"/>
    <property type="project" value="InterPro"/>
</dbReference>
<proteinExistence type="evidence at transcript level"/>
<evidence type="ECO:0000256" key="2">
    <source>
        <dbReference type="ARBA" id="ARBA00022525"/>
    </source>
</evidence>
<protein>
    <submittedName>
        <fullName evidence="7">Putative phenoloxidase activating factor</fullName>
    </submittedName>
</protein>
<reference evidence="7" key="2">
    <citation type="submission" date="2011-11" db="EMBL/GenBank/DDBJ databases">
        <title>Immune gene expression of Cancer pagurus haemocytes exposed to the dinoflagellate parasite Hematodinium sp. in vitro.</title>
        <authorList>
            <person name="Hoppes J.L."/>
            <person name="Hauton C."/>
            <person name="Hawkins L.E."/>
        </authorList>
    </citation>
    <scope>NUCLEOTIDE SEQUENCE</scope>
    <source>
        <tissue evidence="7">Haemocytes</tissue>
    </source>
</reference>
<dbReference type="PROSITE" id="PS50240">
    <property type="entry name" value="TRYPSIN_DOM"/>
    <property type="match status" value="1"/>
</dbReference>
<evidence type="ECO:0000313" key="7">
    <source>
        <dbReference type="EMBL" id="CCE46009.1"/>
    </source>
</evidence>
<evidence type="ECO:0000259" key="6">
    <source>
        <dbReference type="PROSITE" id="PS50240"/>
    </source>
</evidence>
<dbReference type="EMBL" id="HE608875">
    <property type="protein sequence ID" value="CCE46009.1"/>
    <property type="molecule type" value="mRNA"/>
</dbReference>
<dbReference type="SUPFAM" id="SSF50494">
    <property type="entry name" value="Trypsin-like serine proteases"/>
    <property type="match status" value="1"/>
</dbReference>
<evidence type="ECO:0000256" key="1">
    <source>
        <dbReference type="ARBA" id="ARBA00004613"/>
    </source>
</evidence>
<comment type="subcellular location">
    <subcellularLocation>
        <location evidence="1">Secreted</location>
    </subcellularLocation>
</comment>
<dbReference type="InterPro" id="IPR041515">
    <property type="entry name" value="PPAF-2-like_Clip"/>
</dbReference>
<comment type="similarity">
    <text evidence="4">Belongs to the peptidase S1 family. CLIP subfamily.</text>
</comment>
<gene>
    <name evidence="7" type="primary">ppaf</name>
</gene>
<dbReference type="MEROPS" id="S01.960"/>
<dbReference type="InterPro" id="IPR001254">
    <property type="entry name" value="Trypsin_dom"/>
</dbReference>
<dbReference type="CDD" id="cd00190">
    <property type="entry name" value="Tryp_SPc"/>
    <property type="match status" value="1"/>
</dbReference>
<dbReference type="InterPro" id="IPR051487">
    <property type="entry name" value="Ser/Thr_Proteases_Immune/Dev"/>
</dbReference>
<dbReference type="FunFam" id="2.40.10.10:FF:000038">
    <property type="entry name" value="Serine protease"/>
    <property type="match status" value="1"/>
</dbReference>
<sequence>MRHLAVLAAVVALAAAVPRERRQALPAEYAPCRGGKGVCVPYYLCQDDTVITDGAGIIDIRIGGPEECPNFLDICCTNPHPTDTVTPTPLPGYQSTCGIRNTQGIDVRIQGFTGNETQVAEFPWMAAVLKKEVVSGEEINLYLCGGSLIHPHIILTAAHCINEHQNSGLRVRLGEWDTQNEYEPYKHQDRDVQQVIIHPDFKPNNLHNDYALLYLSTPAELSKNVDVLCLYDKPTFFNDIHSCVVTGWGKDRFGKKGVFQNVLKKIDLPYVQHGECEKALKTTRLGAFFKLDKSFICAGGEAGKDSCSGDGGSPLMCLSGTGTQYVQVGMVAWGIGCGTAGIPAVYVDIIGGYYWILEEANKLLAPAIIDEYWQFF</sequence>
<dbReference type="Pfam" id="PF00089">
    <property type="entry name" value="Trypsin"/>
    <property type="match status" value="1"/>
</dbReference>
<dbReference type="InterPro" id="IPR043504">
    <property type="entry name" value="Peptidase_S1_PA_chymotrypsin"/>
</dbReference>
<dbReference type="InterPro" id="IPR009003">
    <property type="entry name" value="Peptidase_S1_PA"/>
</dbReference>
<name>G8BLI2_CANPG</name>
<dbReference type="AlphaFoldDB" id="G8BLI2"/>
<keyword evidence="2" id="KW-0964">Secreted</keyword>
<dbReference type="PRINTS" id="PR00722">
    <property type="entry name" value="CHYMOTRYPSIN"/>
</dbReference>
<organism evidence="7">
    <name type="scientific">Cancer pagurus</name>
    <name type="common">Rock crab</name>
    <dbReference type="NCBI Taxonomy" id="6755"/>
    <lineage>
        <taxon>Eukaryota</taxon>
        <taxon>Metazoa</taxon>
        <taxon>Ecdysozoa</taxon>
        <taxon>Arthropoda</taxon>
        <taxon>Crustacea</taxon>
        <taxon>Multicrustacea</taxon>
        <taxon>Malacostraca</taxon>
        <taxon>Eumalacostraca</taxon>
        <taxon>Eucarida</taxon>
        <taxon>Decapoda</taxon>
        <taxon>Pleocyemata</taxon>
        <taxon>Brachyura</taxon>
        <taxon>Eubrachyura</taxon>
        <taxon>Cancroidea</taxon>
        <taxon>Cancridae</taxon>
        <taxon>Cancer</taxon>
    </lineage>
</organism>
<dbReference type="InterPro" id="IPR018114">
    <property type="entry name" value="TRYPSIN_HIS"/>
</dbReference>
<dbReference type="InterPro" id="IPR001314">
    <property type="entry name" value="Peptidase_S1A"/>
</dbReference>
<dbReference type="PANTHER" id="PTHR24256">
    <property type="entry name" value="TRYPTASE-RELATED"/>
    <property type="match status" value="1"/>
</dbReference>
<evidence type="ECO:0000256" key="5">
    <source>
        <dbReference type="SAM" id="SignalP"/>
    </source>
</evidence>
<feature type="signal peptide" evidence="5">
    <location>
        <begin position="1"/>
        <end position="16"/>
    </location>
</feature>
<dbReference type="GO" id="GO:0005576">
    <property type="term" value="C:extracellular region"/>
    <property type="evidence" value="ECO:0007669"/>
    <property type="project" value="UniProtKB-SubCell"/>
</dbReference>
<accession>G8BLI2</accession>
<dbReference type="Pfam" id="PF18322">
    <property type="entry name" value="CLIP_1"/>
    <property type="match status" value="1"/>
</dbReference>
<feature type="chain" id="PRO_5003508613" evidence="5">
    <location>
        <begin position="17"/>
        <end position="376"/>
    </location>
</feature>
<keyword evidence="3" id="KW-1015">Disulfide bond</keyword>
<evidence type="ECO:0000256" key="4">
    <source>
        <dbReference type="ARBA" id="ARBA00024195"/>
    </source>
</evidence>
<dbReference type="GO" id="GO:0004252">
    <property type="term" value="F:serine-type endopeptidase activity"/>
    <property type="evidence" value="ECO:0007669"/>
    <property type="project" value="InterPro"/>
</dbReference>
<evidence type="ECO:0000256" key="3">
    <source>
        <dbReference type="ARBA" id="ARBA00023157"/>
    </source>
</evidence>
<reference evidence="7" key="1">
    <citation type="submission" date="2011-10" db="EMBL/GenBank/DDBJ databases">
        <authorList>
            <person name="Hoppes J."/>
        </authorList>
    </citation>
    <scope>NUCLEOTIDE SEQUENCE</scope>
    <source>
        <tissue evidence="7">Haemocytes</tissue>
    </source>
</reference>
<keyword evidence="5" id="KW-0732">Signal</keyword>
<dbReference type="SMART" id="SM00020">
    <property type="entry name" value="Tryp_SPc"/>
    <property type="match status" value="1"/>
</dbReference>